<dbReference type="InterPro" id="IPR057661">
    <property type="entry name" value="RsdA/BaiN/AoA(So)_Rossmann"/>
</dbReference>
<evidence type="ECO:0000256" key="1">
    <source>
        <dbReference type="SAM" id="SignalP"/>
    </source>
</evidence>
<dbReference type="PRINTS" id="PR00368">
    <property type="entry name" value="FADPNR"/>
</dbReference>
<dbReference type="RefSeq" id="WP_151429813.1">
    <property type="nucleotide sequence ID" value="NZ_JANJZI010000009.1"/>
</dbReference>
<evidence type="ECO:0000313" key="4">
    <source>
        <dbReference type="Proteomes" id="UP000479639"/>
    </source>
</evidence>
<dbReference type="Gene3D" id="3.50.50.60">
    <property type="entry name" value="FAD/NAD(P)-binding domain"/>
    <property type="match status" value="1"/>
</dbReference>
<accession>A0A7C8FXD3</accession>
<evidence type="ECO:0000259" key="2">
    <source>
        <dbReference type="Pfam" id="PF03486"/>
    </source>
</evidence>
<dbReference type="Pfam" id="PF13450">
    <property type="entry name" value="NAD_binding_8"/>
    <property type="match status" value="1"/>
</dbReference>
<evidence type="ECO:0000313" key="3">
    <source>
        <dbReference type="EMBL" id="KAB1651109.1"/>
    </source>
</evidence>
<comment type="caution">
    <text evidence="3">The sequence shown here is derived from an EMBL/GenBank/DDBJ whole genome shotgun (WGS) entry which is preliminary data.</text>
</comment>
<dbReference type="Proteomes" id="UP000479639">
    <property type="component" value="Unassembled WGS sequence"/>
</dbReference>
<organism evidence="3 4">
    <name type="scientific">Adlercreutzia muris</name>
    <dbReference type="NCBI Taxonomy" id="1796610"/>
    <lineage>
        <taxon>Bacteria</taxon>
        <taxon>Bacillati</taxon>
        <taxon>Actinomycetota</taxon>
        <taxon>Coriobacteriia</taxon>
        <taxon>Eggerthellales</taxon>
        <taxon>Eggerthellaceae</taxon>
        <taxon>Adlercreutzia</taxon>
    </lineage>
</organism>
<dbReference type="InterPro" id="IPR036188">
    <property type="entry name" value="FAD/NAD-bd_sf"/>
</dbReference>
<dbReference type="InterPro" id="IPR004792">
    <property type="entry name" value="BaiN-like"/>
</dbReference>
<protein>
    <submittedName>
        <fullName evidence="3">NAD(P)-binding protein</fullName>
    </submittedName>
</protein>
<gene>
    <name evidence="3" type="ORF">F8D48_02375</name>
</gene>
<proteinExistence type="predicted"/>
<dbReference type="SUPFAM" id="SSF51905">
    <property type="entry name" value="FAD/NAD(P)-binding domain"/>
    <property type="match status" value="1"/>
</dbReference>
<feature type="domain" description="RsdA/BaiN/AoA(So)-like Rossmann fold-like" evidence="2">
    <location>
        <begin position="104"/>
        <end position="418"/>
    </location>
</feature>
<dbReference type="Pfam" id="PF03486">
    <property type="entry name" value="HI0933_like"/>
    <property type="match status" value="1"/>
</dbReference>
<feature type="signal peptide" evidence="1">
    <location>
        <begin position="1"/>
        <end position="20"/>
    </location>
</feature>
<feature type="chain" id="PRO_5038613060" evidence="1">
    <location>
        <begin position="21"/>
        <end position="428"/>
    </location>
</feature>
<dbReference type="EMBL" id="WAJS01000005">
    <property type="protein sequence ID" value="KAB1651109.1"/>
    <property type="molecule type" value="Genomic_DNA"/>
</dbReference>
<keyword evidence="4" id="KW-1185">Reference proteome</keyword>
<keyword evidence="1" id="KW-0732">Signal</keyword>
<reference evidence="3 4" key="1">
    <citation type="submission" date="2019-09" db="EMBL/GenBank/DDBJ databases">
        <title>Whole genome shotgun sequencing (WGS) of Ellagibacter isourolithinifaciens DSM 104140(T) and Adlercreutzia muris DSM 29508(T).</title>
        <authorList>
            <person name="Stoll D.A."/>
            <person name="Danylec N."/>
            <person name="Huch M."/>
        </authorList>
    </citation>
    <scope>NUCLEOTIDE SEQUENCE [LARGE SCALE GENOMIC DNA]</scope>
    <source>
        <strain evidence="3 4">DSM 29508</strain>
    </source>
</reference>
<dbReference type="PANTHER" id="PTHR42887">
    <property type="entry name" value="OS12G0638800 PROTEIN"/>
    <property type="match status" value="1"/>
</dbReference>
<dbReference type="InterPro" id="IPR023166">
    <property type="entry name" value="BaiN-like_dom_sf"/>
</dbReference>
<dbReference type="Gene3D" id="2.40.30.10">
    <property type="entry name" value="Translation factors"/>
    <property type="match status" value="1"/>
</dbReference>
<dbReference type="SUPFAM" id="SSF160996">
    <property type="entry name" value="HI0933 insert domain-like"/>
    <property type="match status" value="1"/>
</dbReference>
<sequence length="428" mass="45090">MKTIAIIGAGAAGLAAAVAAAEAARGAGALAEVRVTVYEASDRVGRSILATGNGRCNFSNAVIDAGRYRNASFVEEALGACEATFEGGASPGDDSLLPVDVRANAVLRFFAERGLVWREEGEGRLYPLANKATSVLDCLRAACTAAGVRELVESEVAAVEAPRGEGDRFTLRLVDRRLERADAVIVAVGGAVGERLLPAGVPFCATAPTLGPIATDPRWPRQLDNIRVRGALELWRGGRLVAREVGEVMFRKYGVSGIAAFNLSRLMEPGDQLAVDFVAAVPEEDAEAFLRARQTRLQGALRRSITWEDLMRGMVLAPVADVLLKACGLRGDAAVDEAGLARLSPVLKGLRLPVTGTGDVRQCQVHRGGVKVTAVDARTCEVRGVPGLYVVGEALDVDAPCGGYNLHWAWASGLLAGKSATARLREGR</sequence>
<dbReference type="Gene3D" id="1.10.8.260">
    <property type="entry name" value="HI0933 insert domain-like"/>
    <property type="match status" value="1"/>
</dbReference>
<dbReference type="PANTHER" id="PTHR42887:SF2">
    <property type="entry name" value="OS12G0638800 PROTEIN"/>
    <property type="match status" value="1"/>
</dbReference>
<dbReference type="AlphaFoldDB" id="A0A7C8FXD3"/>
<name>A0A7C8FXD3_9ACTN</name>